<reference evidence="3 4" key="1">
    <citation type="submission" date="2020-02" db="EMBL/GenBank/DDBJ databases">
        <title>The whole genome sequence of CPCC 205119.</title>
        <authorList>
            <person name="Jiang Z."/>
        </authorList>
    </citation>
    <scope>NUCLEOTIDE SEQUENCE [LARGE SCALE GENOMIC DNA]</scope>
    <source>
        <strain evidence="3 4">CPCC 205119</strain>
    </source>
</reference>
<comment type="caution">
    <text evidence="3">The sequence shown here is derived from an EMBL/GenBank/DDBJ whole genome shotgun (WGS) entry which is preliminary data.</text>
</comment>
<comment type="cofactor">
    <cofactor evidence="1">
        <name>Fe(2+)</name>
        <dbReference type="ChEBI" id="CHEBI:29033"/>
    </cofactor>
</comment>
<dbReference type="RefSeq" id="WP_152731880.1">
    <property type="nucleotide sequence ID" value="NZ_JAABOZ010000012.1"/>
</dbReference>
<keyword evidence="1" id="KW-0408">Iron</keyword>
<comment type="similarity">
    <text evidence="1">Belongs to the Brp/Blh beta-carotene diooxygenase family.</text>
</comment>
<comment type="subcellular location">
    <subcellularLocation>
        <location evidence="1">Cell membrane</location>
        <topology evidence="1">Multi-pass membrane protein</topology>
    </subcellularLocation>
</comment>
<sequence>MVAAHGARPAGVVPRPGARRQPARHVRSGTAGTPAARTARACSTVGVAGVLAVLVAQLVAPGAVAAAGVPLALIGIVLGVPHGAVDHMVPFWTSGRRPDRAALARVLTGYLLVAAAAATALLVLPTVTVLVFLVVSAVHFGTAEVAVAAERAGRPTPGPTQEVLLAAAHGAAVVVLPVALWPGESAAVLGRLAPALSVPAPPVLRAALLLVLAGLVLAAVVHLLRLHRTGQTAELLLVVALFAVVPPLAAFGVYFAGWHALRHTGRLLGLPGRDGAVPSAGRAVARLALHAALPTAVTLAVVVVLVGGRAPDAAVGVALGVLVALTFPHVRSVALLDRWSRGARSRGSASRGRSVTYGRRAG</sequence>
<proteinExistence type="inferred from homology"/>
<dbReference type="GO" id="GO:0003834">
    <property type="term" value="F:beta-carotene 15,15'-dioxygenase activity"/>
    <property type="evidence" value="ECO:0007669"/>
    <property type="project" value="UniProtKB-EC"/>
</dbReference>
<name>A0A7K3WFQ8_9ACTN</name>
<dbReference type="InterPro" id="IPR022270">
    <property type="entry name" value="Blh_diox"/>
</dbReference>
<keyword evidence="1" id="KW-0472">Membrane</keyword>
<feature type="transmembrane region" description="Helical" evidence="1">
    <location>
        <begin position="102"/>
        <end position="124"/>
    </location>
</feature>
<feature type="transmembrane region" description="Helical" evidence="1">
    <location>
        <begin position="287"/>
        <end position="306"/>
    </location>
</feature>
<keyword evidence="1 3" id="KW-0560">Oxidoreductase</keyword>
<gene>
    <name evidence="3" type="ORF">G1H19_15095</name>
</gene>
<dbReference type="NCBIfam" id="TIGR03753">
    <property type="entry name" value="blh_monoox"/>
    <property type="match status" value="1"/>
</dbReference>
<feature type="transmembrane region" description="Helical" evidence="1">
    <location>
        <begin position="130"/>
        <end position="151"/>
    </location>
</feature>
<keyword evidence="1 3" id="KW-0223">Dioxygenase</keyword>
<dbReference type="Proteomes" id="UP000470470">
    <property type="component" value="Unassembled WGS sequence"/>
</dbReference>
<evidence type="ECO:0000256" key="1">
    <source>
        <dbReference type="HAMAP-Rule" id="MF_02093"/>
    </source>
</evidence>
<feature type="compositionally biased region" description="Basic residues" evidence="2">
    <location>
        <begin position="17"/>
        <end position="27"/>
    </location>
</feature>
<comment type="catalytic activity">
    <reaction evidence="1">
        <text>all-trans-beta-carotene + O2 = 2 all-trans-retinal</text>
        <dbReference type="Rhea" id="RHEA:32887"/>
        <dbReference type="ChEBI" id="CHEBI:15379"/>
        <dbReference type="ChEBI" id="CHEBI:17579"/>
        <dbReference type="ChEBI" id="CHEBI:17898"/>
        <dbReference type="EC" id="1.13.11.63"/>
    </reaction>
</comment>
<feature type="transmembrane region" description="Helical" evidence="1">
    <location>
        <begin position="203"/>
        <end position="224"/>
    </location>
</feature>
<evidence type="ECO:0000313" key="3">
    <source>
        <dbReference type="EMBL" id="NEL55318.1"/>
    </source>
</evidence>
<evidence type="ECO:0000313" key="4">
    <source>
        <dbReference type="Proteomes" id="UP000470470"/>
    </source>
</evidence>
<feature type="binding site" evidence="1">
    <location>
        <position position="263"/>
    </location>
    <ligand>
        <name>Fe cation</name>
        <dbReference type="ChEBI" id="CHEBI:24875"/>
    </ligand>
</feature>
<dbReference type="GO" id="GO:0010436">
    <property type="term" value="F:carotenoid dioxygenase activity"/>
    <property type="evidence" value="ECO:0007669"/>
    <property type="project" value="UniProtKB-UniRule"/>
</dbReference>
<keyword evidence="1" id="KW-0812">Transmembrane</keyword>
<dbReference type="GO" id="GO:0005886">
    <property type="term" value="C:plasma membrane"/>
    <property type="evidence" value="ECO:0007669"/>
    <property type="project" value="UniProtKB-SubCell"/>
</dbReference>
<comment type="function">
    <text evidence="1">Catalyzes the cleavage of beta-carotene at its central double bond (15,15') to yield two molecules of all-trans-retinal.</text>
</comment>
<evidence type="ECO:0000256" key="2">
    <source>
        <dbReference type="SAM" id="MobiDB-lite"/>
    </source>
</evidence>
<feature type="binding site" evidence="1">
    <location>
        <position position="139"/>
    </location>
    <ligand>
        <name>Fe cation</name>
        <dbReference type="ChEBI" id="CHEBI:24875"/>
    </ligand>
</feature>
<feature type="binding site" evidence="1">
    <location>
        <position position="82"/>
    </location>
    <ligand>
        <name>Fe cation</name>
        <dbReference type="ChEBI" id="CHEBI:24875"/>
    </ligand>
</feature>
<dbReference type="EMBL" id="JAAGWK010000021">
    <property type="protein sequence ID" value="NEL55318.1"/>
    <property type="molecule type" value="Genomic_DNA"/>
</dbReference>
<dbReference type="AlphaFoldDB" id="A0A7K3WFQ8"/>
<feature type="transmembrane region" description="Helical" evidence="1">
    <location>
        <begin position="163"/>
        <end position="183"/>
    </location>
</feature>
<feature type="transmembrane region" description="Helical" evidence="1">
    <location>
        <begin position="58"/>
        <end position="81"/>
    </location>
</feature>
<dbReference type="GO" id="GO:0016121">
    <property type="term" value="P:carotene catabolic process"/>
    <property type="evidence" value="ECO:0007669"/>
    <property type="project" value="UniProtKB-UniRule"/>
</dbReference>
<dbReference type="EC" id="1.13.11.63" evidence="1"/>
<feature type="region of interest" description="Disordered" evidence="2">
    <location>
        <begin position="1"/>
        <end position="34"/>
    </location>
</feature>
<feature type="binding site" evidence="1">
    <location>
        <position position="259"/>
    </location>
    <ligand>
        <name>Fe cation</name>
        <dbReference type="ChEBI" id="CHEBI:24875"/>
    </ligand>
</feature>
<keyword evidence="1" id="KW-1003">Cell membrane</keyword>
<keyword evidence="1" id="KW-1133">Transmembrane helix</keyword>
<feature type="transmembrane region" description="Helical" evidence="1">
    <location>
        <begin position="313"/>
        <end position="330"/>
    </location>
</feature>
<keyword evidence="1" id="KW-0479">Metal-binding</keyword>
<dbReference type="HAMAP" id="MF_02093">
    <property type="entry name" value="Beta_carotene_diox"/>
    <property type="match status" value="1"/>
</dbReference>
<organism evidence="3 4">
    <name type="scientific">Goekera deserti</name>
    <dbReference type="NCBI Taxonomy" id="2497753"/>
    <lineage>
        <taxon>Bacteria</taxon>
        <taxon>Bacillati</taxon>
        <taxon>Actinomycetota</taxon>
        <taxon>Actinomycetes</taxon>
        <taxon>Geodermatophilales</taxon>
        <taxon>Geodermatophilaceae</taxon>
        <taxon>Goekera</taxon>
    </lineage>
</organism>
<feature type="transmembrane region" description="Helical" evidence="1">
    <location>
        <begin position="236"/>
        <end position="261"/>
    </location>
</feature>
<keyword evidence="4" id="KW-1185">Reference proteome</keyword>
<protein>
    <recommendedName>
        <fullName evidence="1">Probable beta-carotene 15,15'-dioxygenase</fullName>
        <ecNumber evidence="1">1.13.11.63</ecNumber>
    </recommendedName>
</protein>
<dbReference type="Pfam" id="PF15461">
    <property type="entry name" value="BCD"/>
    <property type="match status" value="1"/>
</dbReference>
<dbReference type="GO" id="GO:0005506">
    <property type="term" value="F:iron ion binding"/>
    <property type="evidence" value="ECO:0007669"/>
    <property type="project" value="UniProtKB-UniRule"/>
</dbReference>
<accession>A0A7K3WFQ8</accession>